<dbReference type="Pfam" id="PF21238">
    <property type="entry name" value="Pus10_C"/>
    <property type="match status" value="1"/>
</dbReference>
<dbReference type="Gene3D" id="3.30.70.3190">
    <property type="match status" value="1"/>
</dbReference>
<comment type="similarity">
    <text evidence="1">Belongs to the pseudouridine synthase Pus10 family.</text>
</comment>
<sequence>MTQTPSTDSRPSGRKANLPQSKVFVEGRYRKLSRDLPQTVFFCPECKGHQRRRKGCATCEGFGKLTRDSVQELVGWVAAKAFGTRKNKFHGAGREDVDVRMLGRGRPFVLEMINPKLSGVDLAELEEEINRRNEGRLEIQNLHWTERTRVRAIKETPHAKLYSALVEFEAPIERAKLDELLGQRIEIVQETPQRVAHRRAVLDRTRWIEIVNIEAIADSGELRYQIDLRTEHGTYVKEVLSGEEGRTRPSLGGLVGGKCRCVELDVLEILDEEGESPSPAPGRPPAFGEGIG</sequence>
<dbReference type="GO" id="GO:0003723">
    <property type="term" value="F:RNA binding"/>
    <property type="evidence" value="ECO:0007669"/>
    <property type="project" value="InterPro"/>
</dbReference>
<evidence type="ECO:0000256" key="5">
    <source>
        <dbReference type="SAM" id="MobiDB-lite"/>
    </source>
</evidence>
<protein>
    <recommendedName>
        <fullName evidence="2">tRNA pseudouridine(55) synthase</fullName>
        <ecNumber evidence="2">5.4.99.25</ecNumber>
    </recommendedName>
</protein>
<dbReference type="AlphaFoldDB" id="A0A518BMU8"/>
<dbReference type="GO" id="GO:0160148">
    <property type="term" value="F:tRNA pseudouridine(55) synthase activity"/>
    <property type="evidence" value="ECO:0007669"/>
    <property type="project" value="UniProtKB-EC"/>
</dbReference>
<evidence type="ECO:0000313" key="7">
    <source>
        <dbReference type="EMBL" id="QDU68266.1"/>
    </source>
</evidence>
<dbReference type="FunFam" id="3.30.70.2510:FF:000001">
    <property type="entry name" value="tRNA pseudouridine synthase Pus10"/>
    <property type="match status" value="1"/>
</dbReference>
<evidence type="ECO:0000256" key="1">
    <source>
        <dbReference type="ARBA" id="ARBA00009652"/>
    </source>
</evidence>
<keyword evidence="8" id="KW-1185">Reference proteome</keyword>
<proteinExistence type="inferred from homology"/>
<dbReference type="RefSeq" id="WP_419191607.1">
    <property type="nucleotide sequence ID" value="NZ_CP036287.1"/>
</dbReference>
<organism evidence="7 8">
    <name type="scientific">Engelhardtia mirabilis</name>
    <dbReference type="NCBI Taxonomy" id="2528011"/>
    <lineage>
        <taxon>Bacteria</taxon>
        <taxon>Pseudomonadati</taxon>
        <taxon>Planctomycetota</taxon>
        <taxon>Planctomycetia</taxon>
        <taxon>Planctomycetia incertae sedis</taxon>
        <taxon>Engelhardtia</taxon>
    </lineage>
</organism>
<dbReference type="Proteomes" id="UP000316921">
    <property type="component" value="Chromosome"/>
</dbReference>
<evidence type="ECO:0000256" key="3">
    <source>
        <dbReference type="ARBA" id="ARBA00022694"/>
    </source>
</evidence>
<dbReference type="EC" id="5.4.99.25" evidence="2"/>
<keyword evidence="3" id="KW-0819">tRNA processing</keyword>
<dbReference type="NCBIfam" id="TIGR01213">
    <property type="entry name" value="pseudo_Pus10arc"/>
    <property type="match status" value="1"/>
</dbReference>
<feature type="region of interest" description="Disordered" evidence="5">
    <location>
        <begin position="1"/>
        <end position="20"/>
    </location>
</feature>
<dbReference type="PANTHER" id="PTHR21568">
    <property type="entry name" value="TRNA PSEUDOURIDINE SYNTHASE PUS10"/>
    <property type="match status" value="1"/>
</dbReference>
<evidence type="ECO:0000313" key="8">
    <source>
        <dbReference type="Proteomes" id="UP000316921"/>
    </source>
</evidence>
<dbReference type="EMBL" id="CP036287">
    <property type="protein sequence ID" value="QDU68266.1"/>
    <property type="molecule type" value="Genomic_DNA"/>
</dbReference>
<dbReference type="Gene3D" id="3.30.70.2510">
    <property type="match status" value="1"/>
</dbReference>
<keyword evidence="4" id="KW-0413">Isomerase</keyword>
<dbReference type="KEGG" id="pbap:Pla133_33610"/>
<dbReference type="InterPro" id="IPR048741">
    <property type="entry name" value="Pus10-like_C"/>
</dbReference>
<evidence type="ECO:0000259" key="6">
    <source>
        <dbReference type="Pfam" id="PF21238"/>
    </source>
</evidence>
<name>A0A518BMU8_9BACT</name>
<feature type="compositionally biased region" description="Polar residues" evidence="5">
    <location>
        <begin position="1"/>
        <end position="10"/>
    </location>
</feature>
<dbReference type="InterPro" id="IPR020103">
    <property type="entry name" value="PsdUridine_synth_cat_dom_sf"/>
</dbReference>
<evidence type="ECO:0000256" key="2">
    <source>
        <dbReference type="ARBA" id="ARBA00012787"/>
    </source>
</evidence>
<accession>A0A518BMU8</accession>
<feature type="region of interest" description="Disordered" evidence="5">
    <location>
        <begin position="272"/>
        <end position="292"/>
    </location>
</feature>
<gene>
    <name evidence="7" type="ORF">Pla133_33610</name>
</gene>
<dbReference type="GO" id="GO:0031119">
    <property type="term" value="P:tRNA pseudouridine synthesis"/>
    <property type="evidence" value="ECO:0007669"/>
    <property type="project" value="TreeGrafter"/>
</dbReference>
<evidence type="ECO:0000256" key="4">
    <source>
        <dbReference type="ARBA" id="ARBA00023235"/>
    </source>
</evidence>
<dbReference type="InterPro" id="IPR039894">
    <property type="entry name" value="Pus10-like"/>
</dbReference>
<reference evidence="7 8" key="1">
    <citation type="submission" date="2019-02" db="EMBL/GenBank/DDBJ databases">
        <title>Deep-cultivation of Planctomycetes and their phenomic and genomic characterization uncovers novel biology.</title>
        <authorList>
            <person name="Wiegand S."/>
            <person name="Jogler M."/>
            <person name="Boedeker C."/>
            <person name="Pinto D."/>
            <person name="Vollmers J."/>
            <person name="Rivas-Marin E."/>
            <person name="Kohn T."/>
            <person name="Peeters S.H."/>
            <person name="Heuer A."/>
            <person name="Rast P."/>
            <person name="Oberbeckmann S."/>
            <person name="Bunk B."/>
            <person name="Jeske O."/>
            <person name="Meyerdierks A."/>
            <person name="Storesund J.E."/>
            <person name="Kallscheuer N."/>
            <person name="Luecker S."/>
            <person name="Lage O.M."/>
            <person name="Pohl T."/>
            <person name="Merkel B.J."/>
            <person name="Hornburger P."/>
            <person name="Mueller R.-W."/>
            <person name="Bruemmer F."/>
            <person name="Labrenz M."/>
            <person name="Spormann A.M."/>
            <person name="Op den Camp H."/>
            <person name="Overmann J."/>
            <person name="Amann R."/>
            <person name="Jetten M.S.M."/>
            <person name="Mascher T."/>
            <person name="Medema M.H."/>
            <person name="Devos D.P."/>
            <person name="Kaster A.-K."/>
            <person name="Ovreas L."/>
            <person name="Rohde M."/>
            <person name="Galperin M.Y."/>
            <person name="Jogler C."/>
        </authorList>
    </citation>
    <scope>NUCLEOTIDE SEQUENCE [LARGE SCALE GENOMIC DNA]</scope>
    <source>
        <strain evidence="7 8">Pla133</strain>
    </source>
</reference>
<dbReference type="SUPFAM" id="SSF55120">
    <property type="entry name" value="Pseudouridine synthase"/>
    <property type="match status" value="1"/>
</dbReference>
<dbReference type="PANTHER" id="PTHR21568:SF0">
    <property type="entry name" value="TRNA PSEUDOURIDINE SYNTHASE PUS10"/>
    <property type="match status" value="1"/>
</dbReference>
<feature type="domain" description="Pus10-like C-terminal" evidence="6">
    <location>
        <begin position="24"/>
        <end position="269"/>
    </location>
</feature>